<proteinExistence type="predicted"/>
<sequence length="327" mass="36781">MFVYTAFTTSFRMYCYFGFDVSSPDALKNQTCSTRQVSLSKTLLEPDQETSPAYTAMKVHELDDGGFHRQHDTDRNYHCYIFRYVSVQMLHDFQHESVHIEFGCDYNNLCHNKEIGKVLRQESVNGSHSKLFCCNTENCNTVNELPHLPAENRICYQGTDNNTEAVPVQKVSCVHPDIMCAMTTTYYPDGIVESYFCDNEKLCQDNMLPGSFRSCYQLLVDNTTQKICCCDASLCFAPPNSEGKAISVNTSSIADTRTVDSLPAEKTDKWALTGLVIALLFVTGIGGGIFIVVLCRKHKRPRPDPNVIMQYERLSASDVDVDDAVVL</sequence>
<evidence type="ECO:0000313" key="2">
    <source>
        <dbReference type="EMBL" id="CAG5136635.1"/>
    </source>
</evidence>
<dbReference type="AlphaFoldDB" id="A0A8S4A8T8"/>
<keyword evidence="3" id="KW-1185">Reference proteome</keyword>
<keyword evidence="1" id="KW-0472">Membrane</keyword>
<evidence type="ECO:0000313" key="3">
    <source>
        <dbReference type="Proteomes" id="UP000678393"/>
    </source>
</evidence>
<feature type="transmembrane region" description="Helical" evidence="1">
    <location>
        <begin position="270"/>
        <end position="295"/>
    </location>
</feature>
<reference evidence="2" key="1">
    <citation type="submission" date="2021-04" db="EMBL/GenBank/DDBJ databases">
        <authorList>
            <consortium name="Molecular Ecology Group"/>
        </authorList>
    </citation>
    <scope>NUCLEOTIDE SEQUENCE</scope>
</reference>
<accession>A0A8S4A8T8</accession>
<evidence type="ECO:0000256" key="1">
    <source>
        <dbReference type="SAM" id="Phobius"/>
    </source>
</evidence>
<keyword evidence="1" id="KW-0812">Transmembrane</keyword>
<dbReference type="EMBL" id="CAJHNH020008550">
    <property type="protein sequence ID" value="CAG5136635.1"/>
    <property type="molecule type" value="Genomic_DNA"/>
</dbReference>
<keyword evidence="1" id="KW-1133">Transmembrane helix</keyword>
<organism evidence="2 3">
    <name type="scientific">Candidula unifasciata</name>
    <dbReference type="NCBI Taxonomy" id="100452"/>
    <lineage>
        <taxon>Eukaryota</taxon>
        <taxon>Metazoa</taxon>
        <taxon>Spiralia</taxon>
        <taxon>Lophotrochozoa</taxon>
        <taxon>Mollusca</taxon>
        <taxon>Gastropoda</taxon>
        <taxon>Heterobranchia</taxon>
        <taxon>Euthyneura</taxon>
        <taxon>Panpulmonata</taxon>
        <taxon>Eupulmonata</taxon>
        <taxon>Stylommatophora</taxon>
        <taxon>Helicina</taxon>
        <taxon>Helicoidea</taxon>
        <taxon>Geomitridae</taxon>
        <taxon>Candidula</taxon>
    </lineage>
</organism>
<comment type="caution">
    <text evidence="2">The sequence shown here is derived from an EMBL/GenBank/DDBJ whole genome shotgun (WGS) entry which is preliminary data.</text>
</comment>
<dbReference type="Proteomes" id="UP000678393">
    <property type="component" value="Unassembled WGS sequence"/>
</dbReference>
<protein>
    <submittedName>
        <fullName evidence="2">Uncharacterized protein</fullName>
    </submittedName>
</protein>
<gene>
    <name evidence="2" type="ORF">CUNI_LOCUS22193</name>
</gene>
<name>A0A8S4A8T8_9EUPU</name>
<dbReference type="OrthoDB" id="6143323at2759"/>